<accession>T0PZC5</accession>
<dbReference type="InterPro" id="IPR000772">
    <property type="entry name" value="Ricin_B_lectin"/>
</dbReference>
<feature type="domain" description="Ricin B lectin" evidence="2">
    <location>
        <begin position="244"/>
        <end position="368"/>
    </location>
</feature>
<dbReference type="GeneID" id="19952130"/>
<organism evidence="3 4">
    <name type="scientific">Saprolegnia diclina (strain VS20)</name>
    <dbReference type="NCBI Taxonomy" id="1156394"/>
    <lineage>
        <taxon>Eukaryota</taxon>
        <taxon>Sar</taxon>
        <taxon>Stramenopiles</taxon>
        <taxon>Oomycota</taxon>
        <taxon>Saprolegniomycetes</taxon>
        <taxon>Saprolegniales</taxon>
        <taxon>Saprolegniaceae</taxon>
        <taxon>Saprolegnia</taxon>
    </lineage>
</organism>
<name>T0PZC5_SAPDV</name>
<dbReference type="VEuPathDB" id="FungiDB:SDRG_11403"/>
<sequence length="372" mass="41074">MLRLVRFAAVLASAVAQFPPGTCNKELTDATYACAKVFPGPTGWILESLLKMSATAGHLSICFGDHPECNDLQRLVFTPAGDCTVQVYKANYVNLRTIVTPCPNPLPPRLQEKQLCTASGLIASEYYGNVYTDVVRSNNNEVFVYNVTGKTLMAKSNGQCLEAVPNMPQPNYGYGTVRTAACDATKELQQWIIADSRIYASQFGSLTFCLSTDQFQRGAMASVGPCNLEQLSSTSFVDCTTTKPKYVRLTSARGNRLSEYYSNLYVNAPANNFNELFTWDQANKMLKVASNNQCLDAYKDANGKVRVHTYACDVNNGNQKWNFNPSTKTLEHATHAGQCLDADPTYADRHAQMWACTPNNPNQQWSLDTFSS</sequence>
<feature type="chain" id="PRO_5004569163" description="Ricin B lectin domain-containing protein" evidence="1">
    <location>
        <begin position="17"/>
        <end position="372"/>
    </location>
</feature>
<reference evidence="3 4" key="1">
    <citation type="submission" date="2012-04" db="EMBL/GenBank/DDBJ databases">
        <title>The Genome Sequence of Saprolegnia declina VS20.</title>
        <authorList>
            <consortium name="The Broad Institute Genome Sequencing Platform"/>
            <person name="Russ C."/>
            <person name="Nusbaum C."/>
            <person name="Tyler B."/>
            <person name="van West P."/>
            <person name="Dieguez-Uribeondo J."/>
            <person name="de Bruijn I."/>
            <person name="Tripathy S."/>
            <person name="Jiang R."/>
            <person name="Young S.K."/>
            <person name="Zeng Q."/>
            <person name="Gargeya S."/>
            <person name="Fitzgerald M."/>
            <person name="Haas B."/>
            <person name="Abouelleil A."/>
            <person name="Alvarado L."/>
            <person name="Arachchi H.M."/>
            <person name="Berlin A."/>
            <person name="Chapman S.B."/>
            <person name="Goldberg J."/>
            <person name="Griggs A."/>
            <person name="Gujja S."/>
            <person name="Hansen M."/>
            <person name="Howarth C."/>
            <person name="Imamovic A."/>
            <person name="Larimer J."/>
            <person name="McCowen C."/>
            <person name="Montmayeur A."/>
            <person name="Murphy C."/>
            <person name="Neiman D."/>
            <person name="Pearson M."/>
            <person name="Priest M."/>
            <person name="Roberts A."/>
            <person name="Saif S."/>
            <person name="Shea T."/>
            <person name="Sisk P."/>
            <person name="Sykes S."/>
            <person name="Wortman J."/>
            <person name="Nusbaum C."/>
            <person name="Birren B."/>
        </authorList>
    </citation>
    <scope>NUCLEOTIDE SEQUENCE [LARGE SCALE GENOMIC DNA]</scope>
    <source>
        <strain evidence="3 4">VS20</strain>
    </source>
</reference>
<proteinExistence type="predicted"/>
<dbReference type="Pfam" id="PF00652">
    <property type="entry name" value="Ricin_B_lectin"/>
    <property type="match status" value="1"/>
</dbReference>
<dbReference type="STRING" id="1156394.T0PZC5"/>
<dbReference type="InParanoid" id="T0PZC5"/>
<dbReference type="Proteomes" id="UP000030762">
    <property type="component" value="Unassembled WGS sequence"/>
</dbReference>
<dbReference type="SMART" id="SM00458">
    <property type="entry name" value="RICIN"/>
    <property type="match status" value="1"/>
</dbReference>
<feature type="signal peptide" evidence="1">
    <location>
        <begin position="1"/>
        <end position="16"/>
    </location>
</feature>
<protein>
    <recommendedName>
        <fullName evidence="2">Ricin B lectin domain-containing protein</fullName>
    </recommendedName>
</protein>
<dbReference type="AlphaFoldDB" id="T0PZC5"/>
<dbReference type="RefSeq" id="XP_008615662.1">
    <property type="nucleotide sequence ID" value="XM_008617440.1"/>
</dbReference>
<dbReference type="OrthoDB" id="6770063at2759"/>
<gene>
    <name evidence="3" type="ORF">SDRG_11403</name>
</gene>
<dbReference type="Gene3D" id="2.80.10.50">
    <property type="match status" value="1"/>
</dbReference>
<dbReference type="PROSITE" id="PS50231">
    <property type="entry name" value="RICIN_B_LECTIN"/>
    <property type="match status" value="2"/>
</dbReference>
<evidence type="ECO:0000259" key="2">
    <source>
        <dbReference type="SMART" id="SM00458"/>
    </source>
</evidence>
<dbReference type="InterPro" id="IPR035992">
    <property type="entry name" value="Ricin_B-like_lectins"/>
</dbReference>
<dbReference type="EMBL" id="JH767172">
    <property type="protein sequence ID" value="EQC30924.1"/>
    <property type="molecule type" value="Genomic_DNA"/>
</dbReference>
<evidence type="ECO:0000313" key="4">
    <source>
        <dbReference type="Proteomes" id="UP000030762"/>
    </source>
</evidence>
<keyword evidence="4" id="KW-1185">Reference proteome</keyword>
<evidence type="ECO:0000313" key="3">
    <source>
        <dbReference type="EMBL" id="EQC30924.1"/>
    </source>
</evidence>
<dbReference type="SUPFAM" id="SSF50370">
    <property type="entry name" value="Ricin B-like lectins"/>
    <property type="match status" value="2"/>
</dbReference>
<evidence type="ECO:0000256" key="1">
    <source>
        <dbReference type="SAM" id="SignalP"/>
    </source>
</evidence>
<keyword evidence="1" id="KW-0732">Signal</keyword>